<dbReference type="PANTHER" id="PTHR40698:SF2">
    <property type="entry name" value="FLAGELLA-RELATED PROTEIN C-RELATED"/>
    <property type="match status" value="1"/>
</dbReference>
<organism evidence="5 6">
    <name type="scientific">Haloplanus vescus</name>
    <dbReference type="NCBI Taxonomy" id="555874"/>
    <lineage>
        <taxon>Archaea</taxon>
        <taxon>Methanobacteriati</taxon>
        <taxon>Methanobacteriota</taxon>
        <taxon>Stenosarchaea group</taxon>
        <taxon>Halobacteria</taxon>
        <taxon>Halobacteriales</taxon>
        <taxon>Haloferacaceae</taxon>
        <taxon>Haloplanus</taxon>
    </lineage>
</organism>
<accession>A0A1H3XC47</accession>
<reference evidence="5" key="1">
    <citation type="submission" date="2016-10" db="EMBL/GenBank/DDBJ databases">
        <authorList>
            <person name="de Groot N.N."/>
        </authorList>
    </citation>
    <scope>NUCLEOTIDE SEQUENCE [LARGE SCALE GENOMIC DNA]</scope>
    <source>
        <strain evidence="5">CGMCC 1.8712</strain>
    </source>
</reference>
<keyword evidence="6" id="KW-1185">Reference proteome</keyword>
<protein>
    <submittedName>
        <fullName evidence="5">Flagellar protein FlaE</fullName>
    </submittedName>
</protein>
<feature type="region of interest" description="Disordered" evidence="3">
    <location>
        <begin position="1"/>
        <end position="49"/>
    </location>
</feature>
<dbReference type="GO" id="GO:0097588">
    <property type="term" value="P:archaeal or bacterial-type flagellum-dependent cell motility"/>
    <property type="evidence" value="ECO:0007669"/>
    <property type="project" value="InterPro"/>
</dbReference>
<dbReference type="InterPro" id="IPR052494">
    <property type="entry name" value="Flagella_assembly_related"/>
</dbReference>
<evidence type="ECO:0000256" key="2">
    <source>
        <dbReference type="ARBA" id="ARBA00022440"/>
    </source>
</evidence>
<dbReference type="OrthoDB" id="121879at2157"/>
<proteinExistence type="predicted"/>
<sequence>MAIDPRNYDLAELRGAGSSEPVARESRVADDETTDETEETTTPTRGSATAALHESIVRDLAVMEQGSADLTRPYLSTLPASLTAEGLVLEWLEFLVLQAGTESVADALAFYERVGWLGNDAAETLERYLWGISEPRANEGNDLDPDDHRVSLHYVARLTALSRD</sequence>
<keyword evidence="5" id="KW-0969">Cilium</keyword>
<feature type="domain" description="Archaeal flagella protein FlaD/E" evidence="4">
    <location>
        <begin position="72"/>
        <end position="159"/>
    </location>
</feature>
<evidence type="ECO:0000256" key="3">
    <source>
        <dbReference type="SAM" id="MobiDB-lite"/>
    </source>
</evidence>
<evidence type="ECO:0000259" key="4">
    <source>
        <dbReference type="Pfam" id="PF04659"/>
    </source>
</evidence>
<comment type="subcellular location">
    <subcellularLocation>
        <location evidence="1">Archaeal flagellum</location>
    </subcellularLocation>
</comment>
<evidence type="ECO:0000256" key="1">
    <source>
        <dbReference type="ARBA" id="ARBA00004618"/>
    </source>
</evidence>
<feature type="compositionally biased region" description="Basic and acidic residues" evidence="3">
    <location>
        <begin position="1"/>
        <end position="12"/>
    </location>
</feature>
<dbReference type="PANTHER" id="PTHR40698">
    <property type="entry name" value="FLAGELLA-RELATED PROTEIN E-RELATED-RELATED"/>
    <property type="match status" value="1"/>
</dbReference>
<dbReference type="EMBL" id="FNQT01000001">
    <property type="protein sequence ID" value="SDZ96810.1"/>
    <property type="molecule type" value="Genomic_DNA"/>
</dbReference>
<dbReference type="InterPro" id="IPR006752">
    <property type="entry name" value="Arch_fla_DE"/>
</dbReference>
<name>A0A1H3XC47_9EURY</name>
<keyword evidence="5" id="KW-0282">Flagellum</keyword>
<dbReference type="Pfam" id="PF04659">
    <property type="entry name" value="Arch_fla_DE"/>
    <property type="match status" value="1"/>
</dbReference>
<gene>
    <name evidence="5" type="ORF">SAMN04488065_1473</name>
</gene>
<evidence type="ECO:0000313" key="6">
    <source>
        <dbReference type="Proteomes" id="UP000236755"/>
    </source>
</evidence>
<dbReference type="RefSeq" id="WP_092633367.1">
    <property type="nucleotide sequence ID" value="NZ_FNQT01000001.1"/>
</dbReference>
<dbReference type="Proteomes" id="UP000236755">
    <property type="component" value="Unassembled WGS sequence"/>
</dbReference>
<keyword evidence="5" id="KW-0966">Cell projection</keyword>
<dbReference type="GO" id="GO:0097589">
    <property type="term" value="C:archaeal-type flagellum"/>
    <property type="evidence" value="ECO:0007669"/>
    <property type="project" value="UniProtKB-SubCell"/>
</dbReference>
<dbReference type="AlphaFoldDB" id="A0A1H3XC47"/>
<dbReference type="STRING" id="555874.SAMN04488065_1473"/>
<evidence type="ECO:0000313" key="5">
    <source>
        <dbReference type="EMBL" id="SDZ96810.1"/>
    </source>
</evidence>
<keyword evidence="2" id="KW-0974">Archaeal flagellum</keyword>